<dbReference type="InParanoid" id="G7DSE5"/>
<feature type="transmembrane region" description="Helical" evidence="1">
    <location>
        <begin position="231"/>
        <end position="251"/>
    </location>
</feature>
<feature type="transmembrane region" description="Helical" evidence="1">
    <location>
        <begin position="141"/>
        <end position="167"/>
    </location>
</feature>
<feature type="transmembrane region" description="Helical" evidence="1">
    <location>
        <begin position="434"/>
        <end position="453"/>
    </location>
</feature>
<dbReference type="HOGENOM" id="CLU_012743_2_0_1"/>
<evidence type="ECO:0000313" key="3">
    <source>
        <dbReference type="Proteomes" id="UP000009131"/>
    </source>
</evidence>
<keyword evidence="1" id="KW-0812">Transmembrane</keyword>
<feature type="transmembrane region" description="Helical" evidence="1">
    <location>
        <begin position="473"/>
        <end position="492"/>
    </location>
</feature>
<dbReference type="OrthoDB" id="5541877at2759"/>
<feature type="transmembrane region" description="Helical" evidence="1">
    <location>
        <begin position="179"/>
        <end position="199"/>
    </location>
</feature>
<keyword evidence="1" id="KW-0472">Membrane</keyword>
<dbReference type="OMA" id="WWSRYGL"/>
<feature type="transmembrane region" description="Helical" evidence="1">
    <location>
        <begin position="323"/>
        <end position="343"/>
    </location>
</feature>
<dbReference type="PANTHER" id="PTHR40467">
    <property type="match status" value="1"/>
</dbReference>
<protein>
    <submittedName>
        <fullName evidence="2">Uncharacterized protein</fullName>
    </submittedName>
</protein>
<feature type="transmembrane region" description="Helical" evidence="1">
    <location>
        <begin position="93"/>
        <end position="114"/>
    </location>
</feature>
<feature type="transmembrane region" description="Helical" evidence="1">
    <location>
        <begin position="380"/>
        <end position="400"/>
    </location>
</feature>
<proteinExistence type="predicted"/>
<sequence>MFSAFEAGKDRIVSQDVQSPSNYYVAGRYRAHALPASPLTSQSRRRLGSVSRRLSHVAPEDVPEDDERTWLLVGLRPGPQQVHRWLNAWWRRWAILVLVPCLIIWIWCALPFPVSDPYGTSKVNDQQAAQDEDDLPVDVNFYFFLLIYFGLYQAGALVWITSLFGLYRLNWWPQRLGGKISYAFMWMSALAVGLLLHHLDAFGIRRRQDEQRPKKGHHNPTEDPDWGRKTLWVSLAFLTMSMPALACFIKLRSDRRMSYRHSLTDMQRTFLERQLTRRIPKSYIRFLWFCLSLIVALVSLILGQGYATVFLNTLPHQSLDGAAYVWTWIITVQILSSAVGYILEYQVRSRALLFVFRYYFLLVYYVFYRTLFARLRSPDQYALIQLLSSIWIITFYPIALSKPAYRSLQWLVGYERSYEEHQEIMGHSLYLRNLAENVTALGFLGWLTILHFGPNSDVYPFFKFDSSDNDPFHYTYSLTAIATLLIWATELASSFAARQICRWIYAVDITNMGLNCLREFPELTICLVWTSVHVMSDILLFLVKLNFR</sequence>
<evidence type="ECO:0000313" key="2">
    <source>
        <dbReference type="EMBL" id="GAA93505.1"/>
    </source>
</evidence>
<dbReference type="InterPro" id="IPR039966">
    <property type="entry name" value="C553.12c"/>
</dbReference>
<name>G7DSE5_MIXOS</name>
<reference evidence="2 3" key="1">
    <citation type="journal article" date="2011" name="J. Gen. Appl. Microbiol.">
        <title>Draft genome sequencing of the enigmatic basidiomycete Mixia osmundae.</title>
        <authorList>
            <person name="Nishida H."/>
            <person name="Nagatsuka Y."/>
            <person name="Sugiyama J."/>
        </authorList>
    </citation>
    <scope>NUCLEOTIDE SEQUENCE [LARGE SCALE GENOMIC DNA]</scope>
    <source>
        <strain evidence="3">CBS 9802 / IAM 14324 / JCM 22182 / KY 12970</strain>
    </source>
</reference>
<feature type="transmembrane region" description="Helical" evidence="1">
    <location>
        <begin position="350"/>
        <end position="368"/>
    </location>
</feature>
<dbReference type="AlphaFoldDB" id="G7DSE5"/>
<dbReference type="eggNOG" id="ENOG502QV47">
    <property type="taxonomic scope" value="Eukaryota"/>
</dbReference>
<keyword evidence="1" id="KW-1133">Transmembrane helix</keyword>
<accession>G7DSE5</accession>
<gene>
    <name evidence="2" type="primary">Mo00146</name>
    <name evidence="2" type="ORF">E5Q_00146</name>
</gene>
<dbReference type="EMBL" id="BABT02000007">
    <property type="protein sequence ID" value="GAA93505.1"/>
    <property type="molecule type" value="Genomic_DNA"/>
</dbReference>
<evidence type="ECO:0000256" key="1">
    <source>
        <dbReference type="SAM" id="Phobius"/>
    </source>
</evidence>
<organism evidence="2 3">
    <name type="scientific">Mixia osmundae (strain CBS 9802 / IAM 14324 / JCM 22182 / KY 12970)</name>
    <dbReference type="NCBI Taxonomy" id="764103"/>
    <lineage>
        <taxon>Eukaryota</taxon>
        <taxon>Fungi</taxon>
        <taxon>Dikarya</taxon>
        <taxon>Basidiomycota</taxon>
        <taxon>Pucciniomycotina</taxon>
        <taxon>Mixiomycetes</taxon>
        <taxon>Mixiales</taxon>
        <taxon>Mixiaceae</taxon>
        <taxon>Mixia</taxon>
    </lineage>
</organism>
<dbReference type="RefSeq" id="XP_014566390.1">
    <property type="nucleotide sequence ID" value="XM_014710904.1"/>
</dbReference>
<dbReference type="PANTHER" id="PTHR40467:SF1">
    <property type="match status" value="1"/>
</dbReference>
<dbReference type="Proteomes" id="UP000009131">
    <property type="component" value="Unassembled WGS sequence"/>
</dbReference>
<keyword evidence="3" id="KW-1185">Reference proteome</keyword>
<feature type="transmembrane region" description="Helical" evidence="1">
    <location>
        <begin position="283"/>
        <end position="303"/>
    </location>
</feature>
<reference evidence="2 3" key="2">
    <citation type="journal article" date="2012" name="Open Biol.">
        <title>Characteristics of nucleosomes and linker DNA regions on the genome of the basidiomycete Mixia osmundae revealed by mono- and dinucleosome mapping.</title>
        <authorList>
            <person name="Nishida H."/>
            <person name="Kondo S."/>
            <person name="Matsumoto T."/>
            <person name="Suzuki Y."/>
            <person name="Yoshikawa H."/>
            <person name="Taylor T.D."/>
            <person name="Sugiyama J."/>
        </authorList>
    </citation>
    <scope>NUCLEOTIDE SEQUENCE [LARGE SCALE GENOMIC DNA]</scope>
    <source>
        <strain evidence="3">CBS 9802 / IAM 14324 / JCM 22182 / KY 12970</strain>
    </source>
</reference>
<comment type="caution">
    <text evidence="2">The sequence shown here is derived from an EMBL/GenBank/DDBJ whole genome shotgun (WGS) entry which is preliminary data.</text>
</comment>